<evidence type="ECO:0000313" key="1">
    <source>
        <dbReference type="EMBL" id="JAH54089.1"/>
    </source>
</evidence>
<accession>A0A0E9TK82</accession>
<organism evidence="1">
    <name type="scientific">Anguilla anguilla</name>
    <name type="common">European freshwater eel</name>
    <name type="synonym">Muraena anguilla</name>
    <dbReference type="NCBI Taxonomy" id="7936"/>
    <lineage>
        <taxon>Eukaryota</taxon>
        <taxon>Metazoa</taxon>
        <taxon>Chordata</taxon>
        <taxon>Craniata</taxon>
        <taxon>Vertebrata</taxon>
        <taxon>Euteleostomi</taxon>
        <taxon>Actinopterygii</taxon>
        <taxon>Neopterygii</taxon>
        <taxon>Teleostei</taxon>
        <taxon>Anguilliformes</taxon>
        <taxon>Anguillidae</taxon>
        <taxon>Anguilla</taxon>
    </lineage>
</organism>
<proteinExistence type="predicted"/>
<protein>
    <submittedName>
        <fullName evidence="1">Uncharacterized protein</fullName>
    </submittedName>
</protein>
<dbReference type="EMBL" id="GBXM01054488">
    <property type="protein sequence ID" value="JAH54089.1"/>
    <property type="molecule type" value="Transcribed_RNA"/>
</dbReference>
<dbReference type="AlphaFoldDB" id="A0A0E9TK82"/>
<reference evidence="1" key="1">
    <citation type="submission" date="2014-11" db="EMBL/GenBank/DDBJ databases">
        <authorList>
            <person name="Amaro Gonzalez C."/>
        </authorList>
    </citation>
    <scope>NUCLEOTIDE SEQUENCE</scope>
</reference>
<name>A0A0E9TK82_ANGAN</name>
<reference evidence="1" key="2">
    <citation type="journal article" date="2015" name="Fish Shellfish Immunol.">
        <title>Early steps in the European eel (Anguilla anguilla)-Vibrio vulnificus interaction in the gills: Role of the RtxA13 toxin.</title>
        <authorList>
            <person name="Callol A."/>
            <person name="Pajuelo D."/>
            <person name="Ebbesson L."/>
            <person name="Teles M."/>
            <person name="MacKenzie S."/>
            <person name="Amaro C."/>
        </authorList>
    </citation>
    <scope>NUCLEOTIDE SEQUENCE</scope>
</reference>
<sequence length="26" mass="2995">MSDITVITYSHFHPIPLHFTHTSLCP</sequence>